<evidence type="ECO:0000256" key="1">
    <source>
        <dbReference type="SAM" id="MobiDB-lite"/>
    </source>
</evidence>
<evidence type="ECO:0000313" key="3">
    <source>
        <dbReference type="Proteomes" id="UP000053859"/>
    </source>
</evidence>
<accession>A0A0K8PGI8</accession>
<sequence length="103" mass="10678">MSDPIPLQPRRDDTAADMRSLVQLGEAEPQPVPASAPAPTPDPVDEKEAALLSAALMEAGVETAADDQAAARAVASLDPATVAAVQRWIKAPRKTKPTTPASK</sequence>
<keyword evidence="3" id="KW-1185">Reference proteome</keyword>
<dbReference type="EMBL" id="DF968221">
    <property type="protein sequence ID" value="GAP46853.1"/>
    <property type="molecule type" value="Genomic_DNA"/>
</dbReference>
<protein>
    <submittedName>
        <fullName evidence="2">Uncharacterized protein</fullName>
    </submittedName>
</protein>
<dbReference type="PATRIC" id="fig|146537.3.peg.1678"/>
<dbReference type="AlphaFoldDB" id="A0A0K8PGI8"/>
<dbReference type="Proteomes" id="UP000053859">
    <property type="component" value="Unassembled WGS sequence"/>
</dbReference>
<proteinExistence type="predicted"/>
<name>A0A0K8PGI8_STRAJ</name>
<feature type="compositionally biased region" description="Pro residues" evidence="1">
    <location>
        <begin position="30"/>
        <end position="42"/>
    </location>
</feature>
<organism evidence="2 3">
    <name type="scientific">Streptomyces azureus</name>
    <dbReference type="NCBI Taxonomy" id="146537"/>
    <lineage>
        <taxon>Bacteria</taxon>
        <taxon>Bacillati</taxon>
        <taxon>Actinomycetota</taxon>
        <taxon>Actinomycetes</taxon>
        <taxon>Kitasatosporales</taxon>
        <taxon>Streptomycetaceae</taxon>
        <taxon>Streptomyces</taxon>
    </lineage>
</organism>
<gene>
    <name evidence="2" type="ORF">SAZU_1590</name>
</gene>
<dbReference type="RefSeq" id="WP_059416126.1">
    <property type="nucleotide sequence ID" value="NZ_DF968221.1"/>
</dbReference>
<reference evidence="2" key="1">
    <citation type="journal article" date="2015" name="Genome Announc.">
        <title>Draft Genome Sequence of Thiostrepton-Producing Streptomyces azureus ATCC 14921.</title>
        <authorList>
            <person name="Sakihara K."/>
            <person name="Maeda J."/>
            <person name="Tashiro K."/>
            <person name="Fujino Y."/>
            <person name="Kuhara S."/>
            <person name="Ohshima T."/>
            <person name="Ogata S."/>
            <person name="Doi K."/>
        </authorList>
    </citation>
    <scope>NUCLEOTIDE SEQUENCE [LARGE SCALE GENOMIC DNA]</scope>
    <source>
        <strain evidence="2">ATCC14921</strain>
    </source>
</reference>
<evidence type="ECO:0000313" key="2">
    <source>
        <dbReference type="EMBL" id="GAP46853.1"/>
    </source>
</evidence>
<feature type="region of interest" description="Disordered" evidence="1">
    <location>
        <begin position="1"/>
        <end position="44"/>
    </location>
</feature>